<reference evidence="4" key="2">
    <citation type="submission" date="2015-01" db="EMBL/GenBank/DDBJ databases">
        <title>Evolutionary Origins and Diversification of the Mycorrhizal Mutualists.</title>
        <authorList>
            <consortium name="DOE Joint Genome Institute"/>
            <consortium name="Mycorrhizal Genomics Consortium"/>
            <person name="Kohler A."/>
            <person name="Kuo A."/>
            <person name="Nagy L.G."/>
            <person name="Floudas D."/>
            <person name="Copeland A."/>
            <person name="Barry K.W."/>
            <person name="Cichocki N."/>
            <person name="Veneault-Fourrey C."/>
            <person name="LaButti K."/>
            <person name="Lindquist E.A."/>
            <person name="Lipzen A."/>
            <person name="Lundell T."/>
            <person name="Morin E."/>
            <person name="Murat C."/>
            <person name="Riley R."/>
            <person name="Ohm R."/>
            <person name="Sun H."/>
            <person name="Tunlid A."/>
            <person name="Henrissat B."/>
            <person name="Grigoriev I.V."/>
            <person name="Hibbett D.S."/>
            <person name="Martin F."/>
        </authorList>
    </citation>
    <scope>NUCLEOTIDE SEQUENCE [LARGE SCALE GENOMIC DNA]</scope>
    <source>
        <strain evidence="4">LaAM-08-1</strain>
    </source>
</reference>
<dbReference type="EMBL" id="KN838538">
    <property type="protein sequence ID" value="KIK09585.1"/>
    <property type="molecule type" value="Genomic_DNA"/>
</dbReference>
<evidence type="ECO:0000256" key="1">
    <source>
        <dbReference type="SAM" id="MobiDB-lite"/>
    </source>
</evidence>
<protein>
    <recommendedName>
        <fullName evidence="5">Meiotic sister chromatid recombination protein 1</fullName>
    </recommendedName>
</protein>
<feature type="region of interest" description="Disordered" evidence="1">
    <location>
        <begin position="472"/>
        <end position="511"/>
    </location>
</feature>
<keyword evidence="2" id="KW-0732">Signal</keyword>
<evidence type="ECO:0000313" key="4">
    <source>
        <dbReference type="Proteomes" id="UP000054477"/>
    </source>
</evidence>
<reference evidence="3 4" key="1">
    <citation type="submission" date="2014-04" db="EMBL/GenBank/DDBJ databases">
        <authorList>
            <consortium name="DOE Joint Genome Institute"/>
            <person name="Kuo A."/>
            <person name="Kohler A."/>
            <person name="Nagy L.G."/>
            <person name="Floudas D."/>
            <person name="Copeland A."/>
            <person name="Barry K.W."/>
            <person name="Cichocki N."/>
            <person name="Veneault-Fourrey C."/>
            <person name="LaButti K."/>
            <person name="Lindquist E.A."/>
            <person name="Lipzen A."/>
            <person name="Lundell T."/>
            <person name="Morin E."/>
            <person name="Murat C."/>
            <person name="Sun H."/>
            <person name="Tunlid A."/>
            <person name="Henrissat B."/>
            <person name="Grigoriev I.V."/>
            <person name="Hibbett D.S."/>
            <person name="Martin F."/>
            <person name="Nordberg H.P."/>
            <person name="Cantor M.N."/>
            <person name="Hua S.X."/>
        </authorList>
    </citation>
    <scope>NUCLEOTIDE SEQUENCE [LARGE SCALE GENOMIC DNA]</scope>
    <source>
        <strain evidence="3 4">LaAM-08-1</strain>
    </source>
</reference>
<dbReference type="Pfam" id="PF10281">
    <property type="entry name" value="Ish1"/>
    <property type="match status" value="5"/>
</dbReference>
<gene>
    <name evidence="3" type="ORF">K443DRAFT_390709</name>
</gene>
<keyword evidence="4" id="KW-1185">Reference proteome</keyword>
<dbReference type="InterPro" id="IPR018803">
    <property type="entry name" value="Ish1/Msc1-like"/>
</dbReference>
<dbReference type="HOGENOM" id="CLU_022672_2_0_1"/>
<feature type="signal peptide" evidence="2">
    <location>
        <begin position="1"/>
        <end position="18"/>
    </location>
</feature>
<name>A0A0C9XBF4_9AGAR</name>
<dbReference type="AlphaFoldDB" id="A0A0C9XBF4"/>
<dbReference type="OrthoDB" id="2527403at2759"/>
<feature type="compositionally biased region" description="Basic and acidic residues" evidence="1">
    <location>
        <begin position="472"/>
        <end position="502"/>
    </location>
</feature>
<evidence type="ECO:0000313" key="3">
    <source>
        <dbReference type="EMBL" id="KIK09585.1"/>
    </source>
</evidence>
<dbReference type="Proteomes" id="UP000054477">
    <property type="component" value="Unassembled WGS sequence"/>
</dbReference>
<organism evidence="3 4">
    <name type="scientific">Laccaria amethystina LaAM-08-1</name>
    <dbReference type="NCBI Taxonomy" id="1095629"/>
    <lineage>
        <taxon>Eukaryota</taxon>
        <taxon>Fungi</taxon>
        <taxon>Dikarya</taxon>
        <taxon>Basidiomycota</taxon>
        <taxon>Agaricomycotina</taxon>
        <taxon>Agaricomycetes</taxon>
        <taxon>Agaricomycetidae</taxon>
        <taxon>Agaricales</taxon>
        <taxon>Agaricineae</taxon>
        <taxon>Hydnangiaceae</taxon>
        <taxon>Laccaria</taxon>
    </lineage>
</organism>
<feature type="chain" id="PRO_5002206260" description="Meiotic sister chromatid recombination protein 1" evidence="2">
    <location>
        <begin position="19"/>
        <end position="511"/>
    </location>
</feature>
<dbReference type="STRING" id="1095629.A0A0C9XBF4"/>
<proteinExistence type="predicted"/>
<sequence>MRLSSLFIAIGLSLAVQASWFGGSNDSPPYSTWSTAELRLWLEEHSVPLPKHTPTQAELRDLVAANWNSYSAWTQDQYAAAQKTFADVRDSTFEKWDESTLRQFLLKQGVIAPPKSPKEELVLLAKEKYKAYTDAASSFSARASTAVYGDSKYQMTKSASSLASQATAAAAHATKDVARRFDESKDYVYSTWDETQMRKYLESKGVLKTKEQKGRAELLEMMHGVYGRATTPIWKAWGDSYIHHWLVSHNIIKSTLQKDREYYLGLLEKYYYDHTDTVWSTWSDSQLKQWLVGHGVIKSDAQVSRDKMTKMIHDNYYSAKDTFWHAWSDNQVRDYLVENGYIRSDAQVRRDELYKLANEKYNDASARTAAYLVWPDARLRAYLREHGVSEEVVPGDRPGLLQETRIRWVLTQTRAEALLAKIRELVNDSVYKTEDVLSRVVSVLSGGWVEVRDRVTSGYDVHQPVETAEKEFEEVRKSGESYKEGVKGKAKEAKEAADEKVKVGQKGTSEL</sequence>
<evidence type="ECO:0008006" key="5">
    <source>
        <dbReference type="Google" id="ProtNLM"/>
    </source>
</evidence>
<evidence type="ECO:0000256" key="2">
    <source>
        <dbReference type="SAM" id="SignalP"/>
    </source>
</evidence>
<accession>A0A0C9XBF4</accession>